<evidence type="ECO:0000313" key="3">
    <source>
        <dbReference type="Proteomes" id="UP000606786"/>
    </source>
</evidence>
<comment type="caution">
    <text evidence="2">The sequence shown here is derived from an EMBL/GenBank/DDBJ whole genome shotgun (WGS) entry which is preliminary data.</text>
</comment>
<dbReference type="Proteomes" id="UP000606786">
    <property type="component" value="Unassembled WGS sequence"/>
</dbReference>
<proteinExistence type="predicted"/>
<evidence type="ECO:0000313" key="2">
    <source>
        <dbReference type="EMBL" id="CAD6993477.1"/>
    </source>
</evidence>
<dbReference type="AlphaFoldDB" id="A0A811U654"/>
<sequence length="111" mass="12294">MFTQLLASLSITTSTTTSTTTVTTTATTCVPSMIAATNVECQRLFKSTYTHSYKDMFITNAAPNLNVVRPAFTTGSVYEYRLLSNPQQELLGNFNNNYFHELQDFLAGVTC</sequence>
<protein>
    <submittedName>
        <fullName evidence="2">(Mediterranean fruit fly) hypothetical protein</fullName>
    </submittedName>
</protein>
<keyword evidence="3" id="KW-1185">Reference proteome</keyword>
<feature type="signal peptide" evidence="1">
    <location>
        <begin position="1"/>
        <end position="17"/>
    </location>
</feature>
<organism evidence="2 3">
    <name type="scientific">Ceratitis capitata</name>
    <name type="common">Mediterranean fruit fly</name>
    <name type="synonym">Tephritis capitata</name>
    <dbReference type="NCBI Taxonomy" id="7213"/>
    <lineage>
        <taxon>Eukaryota</taxon>
        <taxon>Metazoa</taxon>
        <taxon>Ecdysozoa</taxon>
        <taxon>Arthropoda</taxon>
        <taxon>Hexapoda</taxon>
        <taxon>Insecta</taxon>
        <taxon>Pterygota</taxon>
        <taxon>Neoptera</taxon>
        <taxon>Endopterygota</taxon>
        <taxon>Diptera</taxon>
        <taxon>Brachycera</taxon>
        <taxon>Muscomorpha</taxon>
        <taxon>Tephritoidea</taxon>
        <taxon>Tephritidae</taxon>
        <taxon>Ceratitis</taxon>
        <taxon>Ceratitis</taxon>
    </lineage>
</organism>
<gene>
    <name evidence="2" type="ORF">CCAP1982_LOCUS2289</name>
</gene>
<dbReference type="EMBL" id="CAJHJT010000001">
    <property type="protein sequence ID" value="CAD6993477.1"/>
    <property type="molecule type" value="Genomic_DNA"/>
</dbReference>
<accession>A0A811U654</accession>
<reference evidence="2" key="1">
    <citation type="submission" date="2020-11" db="EMBL/GenBank/DDBJ databases">
        <authorList>
            <person name="Whitehead M."/>
        </authorList>
    </citation>
    <scope>NUCLEOTIDE SEQUENCE</scope>
    <source>
        <strain evidence="2">EGII</strain>
    </source>
</reference>
<name>A0A811U654_CERCA</name>
<feature type="chain" id="PRO_5032794698" evidence="1">
    <location>
        <begin position="18"/>
        <end position="111"/>
    </location>
</feature>
<keyword evidence="1" id="KW-0732">Signal</keyword>
<evidence type="ECO:0000256" key="1">
    <source>
        <dbReference type="SAM" id="SignalP"/>
    </source>
</evidence>